<accession>A0A0K6HZZ1</accession>
<dbReference type="Pfam" id="PF03733">
    <property type="entry name" value="YccF"/>
    <property type="match status" value="2"/>
</dbReference>
<comment type="subcellular location">
    <subcellularLocation>
        <location evidence="1">Cell inner membrane</location>
        <topology evidence="1">Multi-pass membrane protein</topology>
    </subcellularLocation>
</comment>
<protein>
    <recommendedName>
        <fullName evidence="1">Inner membrane protein YccF</fullName>
    </recommendedName>
</protein>
<dbReference type="STRING" id="339866.GCA_001418255_01432"/>
<organism evidence="3 4">
    <name type="scientific">Thiomonas bhubaneswarensis</name>
    <dbReference type="NCBI Taxonomy" id="339866"/>
    <lineage>
        <taxon>Bacteria</taxon>
        <taxon>Pseudomonadati</taxon>
        <taxon>Pseudomonadota</taxon>
        <taxon>Betaproteobacteria</taxon>
        <taxon>Burkholderiales</taxon>
        <taxon>Thiomonas</taxon>
    </lineage>
</organism>
<evidence type="ECO:0000259" key="2">
    <source>
        <dbReference type="Pfam" id="PF03733"/>
    </source>
</evidence>
<reference evidence="4" key="1">
    <citation type="submission" date="2015-08" db="EMBL/GenBank/DDBJ databases">
        <authorList>
            <person name="Varghese N."/>
        </authorList>
    </citation>
    <scope>NUCLEOTIDE SEQUENCE [LARGE SCALE GENOMIC DNA]</scope>
    <source>
        <strain evidence="4">DSM 18181</strain>
    </source>
</reference>
<dbReference type="EMBL" id="CYHF01000004">
    <property type="protein sequence ID" value="CUA96577.1"/>
    <property type="molecule type" value="Genomic_DNA"/>
</dbReference>
<keyword evidence="1" id="KW-1003">Cell membrane</keyword>
<keyword evidence="1" id="KW-1133">Transmembrane helix</keyword>
<name>A0A0K6HZZ1_9BURK</name>
<dbReference type="InterPro" id="IPR031308">
    <property type="entry name" value="UCP028777"/>
</dbReference>
<dbReference type="GO" id="GO:0005886">
    <property type="term" value="C:plasma membrane"/>
    <property type="evidence" value="ECO:0007669"/>
    <property type="project" value="UniProtKB-SubCell"/>
</dbReference>
<feature type="transmembrane region" description="Helical" evidence="1">
    <location>
        <begin position="7"/>
        <end position="24"/>
    </location>
</feature>
<dbReference type="NCBIfam" id="NF008740">
    <property type="entry name" value="PRK11770.1-2"/>
    <property type="match status" value="1"/>
</dbReference>
<keyword evidence="1" id="KW-0997">Cell inner membrane</keyword>
<evidence type="ECO:0000256" key="1">
    <source>
        <dbReference type="PIRNR" id="PIRNR028777"/>
    </source>
</evidence>
<sequence>MRLIGNILWFVLGGFVMGLAWWFTALVCAITIIGIPWAIAAFRIGTFSFWPFGRKVADKPAGTLGGGISALGNLIWAILFGWWLALGHLVSAVLCAITIIGIPFALQHIKLAGLAFFPYGKEIVPIA</sequence>
<keyword evidence="1" id="KW-0472">Membrane</keyword>
<feature type="domain" description="Inner membrane component" evidence="2">
    <location>
        <begin position="4"/>
        <end position="54"/>
    </location>
</feature>
<proteinExistence type="predicted"/>
<evidence type="ECO:0000313" key="4">
    <source>
        <dbReference type="Proteomes" id="UP000183649"/>
    </source>
</evidence>
<dbReference type="PANTHER" id="PTHR42903:SF1">
    <property type="entry name" value="INNER MEMBRANE PROTEIN YCCF"/>
    <property type="match status" value="1"/>
</dbReference>
<keyword evidence="1" id="KW-0812">Transmembrane</keyword>
<dbReference type="AlphaFoldDB" id="A0A0K6HZZ1"/>
<dbReference type="InterPro" id="IPR052937">
    <property type="entry name" value="Inner_membrane_protein"/>
</dbReference>
<feature type="domain" description="Inner membrane component" evidence="2">
    <location>
        <begin position="71"/>
        <end position="121"/>
    </location>
</feature>
<dbReference type="InterPro" id="IPR005185">
    <property type="entry name" value="YccF"/>
</dbReference>
<keyword evidence="4" id="KW-1185">Reference proteome</keyword>
<dbReference type="Proteomes" id="UP000183649">
    <property type="component" value="Unassembled WGS sequence"/>
</dbReference>
<dbReference type="NCBIfam" id="NF008741">
    <property type="entry name" value="PRK11770.1-3"/>
    <property type="match status" value="1"/>
</dbReference>
<dbReference type="PANTHER" id="PTHR42903">
    <property type="entry name" value="INNER MEMBRANE PROTEIN YCCF"/>
    <property type="match status" value="1"/>
</dbReference>
<gene>
    <name evidence="3" type="ORF">Ga0061069_104202</name>
</gene>
<dbReference type="OrthoDB" id="3238663at2"/>
<feature type="transmembrane region" description="Helical" evidence="1">
    <location>
        <begin position="89"/>
        <end position="106"/>
    </location>
</feature>
<evidence type="ECO:0000313" key="3">
    <source>
        <dbReference type="EMBL" id="CUA96577.1"/>
    </source>
</evidence>
<dbReference type="RefSeq" id="WP_055450412.1">
    <property type="nucleotide sequence ID" value="NZ_CYHF01000004.1"/>
</dbReference>
<feature type="transmembrane region" description="Helical" evidence="1">
    <location>
        <begin position="64"/>
        <end position="83"/>
    </location>
</feature>
<dbReference type="PIRSF" id="PIRSF028777">
    <property type="entry name" value="UCP028777"/>
    <property type="match status" value="1"/>
</dbReference>